<name>A0A645GDU6_9ZZZZ</name>
<dbReference type="AntiFam" id="ANF00095">
    <property type="entry name" value="Shadow ORF (opposite ABC transporters)"/>
</dbReference>
<protein>
    <submittedName>
        <fullName evidence="1">Uncharacterized protein</fullName>
    </submittedName>
</protein>
<dbReference type="AlphaFoldDB" id="A0A645GDU6"/>
<comment type="caution">
    <text evidence="1">The sequence shown here is derived from an EMBL/GenBank/DDBJ whole genome shotgun (WGS) entry which is preliminary data.</text>
</comment>
<proteinExistence type="predicted"/>
<sequence length="119" mass="12997">MTVSLHLDDGKHLVHAGADLCSRDVLHFQTKSDVLVNGHVGEEGIRLKHHAQVALAGRQAGDLSAIQKDLTGTWGFKTSHHTQGGGLATATGAEEGNEFPFFYRQINIFDDDIFIKRFG</sequence>
<accession>A0A645GDU6</accession>
<organism evidence="1">
    <name type="scientific">bioreactor metagenome</name>
    <dbReference type="NCBI Taxonomy" id="1076179"/>
    <lineage>
        <taxon>unclassified sequences</taxon>
        <taxon>metagenomes</taxon>
        <taxon>ecological metagenomes</taxon>
    </lineage>
</organism>
<dbReference type="EMBL" id="VSSQ01074128">
    <property type="protein sequence ID" value="MPN25077.1"/>
    <property type="molecule type" value="Genomic_DNA"/>
</dbReference>
<gene>
    <name evidence="1" type="ORF">SDC9_172484</name>
</gene>
<reference evidence="1" key="1">
    <citation type="submission" date="2019-08" db="EMBL/GenBank/DDBJ databases">
        <authorList>
            <person name="Kucharzyk K."/>
            <person name="Murdoch R.W."/>
            <person name="Higgins S."/>
            <person name="Loffler F."/>
        </authorList>
    </citation>
    <scope>NUCLEOTIDE SEQUENCE</scope>
</reference>
<evidence type="ECO:0000313" key="1">
    <source>
        <dbReference type="EMBL" id="MPN25077.1"/>
    </source>
</evidence>